<keyword evidence="5 8" id="KW-0812">Transmembrane</keyword>
<feature type="transmembrane region" description="Helical" evidence="8">
    <location>
        <begin position="222"/>
        <end position="243"/>
    </location>
</feature>
<keyword evidence="11" id="KW-1185">Reference proteome</keyword>
<proteinExistence type="inferred from homology"/>
<dbReference type="PROSITE" id="PS50850">
    <property type="entry name" value="MFS"/>
    <property type="match status" value="1"/>
</dbReference>
<evidence type="ECO:0000256" key="3">
    <source>
        <dbReference type="ARBA" id="ARBA00022448"/>
    </source>
</evidence>
<comment type="subcellular location">
    <subcellularLocation>
        <location evidence="1">Cell membrane</location>
        <topology evidence="1">Multi-pass membrane protein</topology>
    </subcellularLocation>
</comment>
<dbReference type="AlphaFoldDB" id="A0A0F0LXE3"/>
<comment type="caution">
    <text evidence="10">The sequence shown here is derived from an EMBL/GenBank/DDBJ whole genome shotgun (WGS) entry which is preliminary data.</text>
</comment>
<feature type="domain" description="Major facilitator superfamily (MFS) profile" evidence="9">
    <location>
        <begin position="13"/>
        <end position="398"/>
    </location>
</feature>
<dbReference type="GO" id="GO:0005886">
    <property type="term" value="C:plasma membrane"/>
    <property type="evidence" value="ECO:0007669"/>
    <property type="project" value="UniProtKB-SubCell"/>
</dbReference>
<evidence type="ECO:0000313" key="11">
    <source>
        <dbReference type="Proteomes" id="UP000033451"/>
    </source>
</evidence>
<dbReference type="Pfam" id="PF07690">
    <property type="entry name" value="MFS_1"/>
    <property type="match status" value="1"/>
</dbReference>
<evidence type="ECO:0000256" key="6">
    <source>
        <dbReference type="ARBA" id="ARBA00022989"/>
    </source>
</evidence>
<dbReference type="PATRIC" id="fig|400772.4.peg.586"/>
<keyword evidence="3" id="KW-0813">Transport</keyword>
<dbReference type="InterPro" id="IPR011701">
    <property type="entry name" value="MFS"/>
</dbReference>
<evidence type="ECO:0000256" key="8">
    <source>
        <dbReference type="SAM" id="Phobius"/>
    </source>
</evidence>
<evidence type="ECO:0000256" key="4">
    <source>
        <dbReference type="ARBA" id="ARBA00022475"/>
    </source>
</evidence>
<evidence type="ECO:0000259" key="9">
    <source>
        <dbReference type="PROSITE" id="PS50850"/>
    </source>
</evidence>
<keyword evidence="4" id="KW-1003">Cell membrane</keyword>
<evidence type="ECO:0000256" key="5">
    <source>
        <dbReference type="ARBA" id="ARBA00022692"/>
    </source>
</evidence>
<feature type="transmembrane region" description="Helical" evidence="8">
    <location>
        <begin position="346"/>
        <end position="368"/>
    </location>
</feature>
<evidence type="ECO:0000256" key="1">
    <source>
        <dbReference type="ARBA" id="ARBA00004651"/>
    </source>
</evidence>
<dbReference type="CDD" id="cd17324">
    <property type="entry name" value="MFS_NepI_like"/>
    <property type="match status" value="1"/>
</dbReference>
<feature type="transmembrane region" description="Helical" evidence="8">
    <location>
        <begin position="310"/>
        <end position="334"/>
    </location>
</feature>
<feature type="transmembrane region" description="Helical" evidence="8">
    <location>
        <begin position="255"/>
        <end position="275"/>
    </location>
</feature>
<dbReference type="RefSeq" id="WP_045246518.1">
    <property type="nucleotide sequence ID" value="NZ_JYIY01000058.1"/>
</dbReference>
<reference evidence="10 11" key="1">
    <citation type="submission" date="2015-02" db="EMBL/GenBank/DDBJ databases">
        <title>Draft genome sequences of ten Microbacterium spp. with emphasis on heavy metal contaminated environments.</title>
        <authorList>
            <person name="Corretto E."/>
        </authorList>
    </citation>
    <scope>NUCLEOTIDE SEQUENCE [LARGE SCALE GENOMIC DNA]</scope>
    <source>
        <strain evidence="10 11">DSM 18659</strain>
    </source>
</reference>
<dbReference type="InterPro" id="IPR020846">
    <property type="entry name" value="MFS_dom"/>
</dbReference>
<sequence>MTDFSGHLPGSRSYRRLLAGLFFAGVATFAQLYSPQAVLPFIAADFSVSAAGAALSVSAATLGLAVAVLPWSIVADRIGRVPAMAAGVSAATLFGLLAPLLPTLPLLLAARLVEGIALGAVPALALAYLAEEVDARHTAAAAGSYVAGTTIGGLAGRIIAGPFGELGHWRIGVFVVALVCAGSAVLFLVLAPRARGFAAASALTLTRVRAALVGNLRSRVQWALYAQGFLLMGGFVALFNYLGFELAGPAYGVPAWLVSLIFVAYLAGTVSSPWAGRLASRHGRRRVLVASIGMFVVGIALTVVPSLPVVIVGLLVFTAGFFAAHAIASGWAPVSAAPGGRAQASALYNLGYYIGSSLFGWALGLVFAGLGWPALAAAVIALELTAALIALTLLPGRGARPVPAAS</sequence>
<feature type="transmembrane region" description="Helical" evidence="8">
    <location>
        <begin position="374"/>
        <end position="394"/>
    </location>
</feature>
<feature type="transmembrane region" description="Helical" evidence="8">
    <location>
        <begin position="17"/>
        <end position="34"/>
    </location>
</feature>
<evidence type="ECO:0000256" key="7">
    <source>
        <dbReference type="ARBA" id="ARBA00023136"/>
    </source>
</evidence>
<comment type="similarity">
    <text evidence="2">Belongs to the major facilitator superfamily.</text>
</comment>
<dbReference type="OrthoDB" id="63984at2"/>
<organism evidence="10 11">
    <name type="scientific">Microbacterium ginsengisoli</name>
    <dbReference type="NCBI Taxonomy" id="400772"/>
    <lineage>
        <taxon>Bacteria</taxon>
        <taxon>Bacillati</taxon>
        <taxon>Actinomycetota</taxon>
        <taxon>Actinomycetes</taxon>
        <taxon>Micrococcales</taxon>
        <taxon>Microbacteriaceae</taxon>
        <taxon>Microbacterium</taxon>
    </lineage>
</organism>
<dbReference type="PANTHER" id="PTHR43271">
    <property type="entry name" value="BLL2771 PROTEIN"/>
    <property type="match status" value="1"/>
</dbReference>
<feature type="transmembrane region" description="Helical" evidence="8">
    <location>
        <begin position="287"/>
        <end position="304"/>
    </location>
</feature>
<feature type="transmembrane region" description="Helical" evidence="8">
    <location>
        <begin position="46"/>
        <end position="69"/>
    </location>
</feature>
<feature type="transmembrane region" description="Helical" evidence="8">
    <location>
        <begin position="142"/>
        <end position="163"/>
    </location>
</feature>
<evidence type="ECO:0000256" key="2">
    <source>
        <dbReference type="ARBA" id="ARBA00008335"/>
    </source>
</evidence>
<keyword evidence="7 8" id="KW-0472">Membrane</keyword>
<name>A0A0F0LXE3_9MICO</name>
<dbReference type="PANTHER" id="PTHR43271:SF1">
    <property type="entry name" value="INNER MEMBRANE TRANSPORT PROTEIN YNFM"/>
    <property type="match status" value="1"/>
</dbReference>
<feature type="transmembrane region" description="Helical" evidence="8">
    <location>
        <begin position="108"/>
        <end position="130"/>
    </location>
</feature>
<accession>A0A0F0LXE3</accession>
<dbReference type="SUPFAM" id="SSF103473">
    <property type="entry name" value="MFS general substrate transporter"/>
    <property type="match status" value="1"/>
</dbReference>
<dbReference type="InterPro" id="IPR036259">
    <property type="entry name" value="MFS_trans_sf"/>
</dbReference>
<gene>
    <name evidence="10" type="primary">ynfM</name>
    <name evidence="10" type="ORF">RR49_00553</name>
</gene>
<keyword evidence="6 8" id="KW-1133">Transmembrane helix</keyword>
<dbReference type="Proteomes" id="UP000033451">
    <property type="component" value="Unassembled WGS sequence"/>
</dbReference>
<dbReference type="Gene3D" id="1.20.1250.20">
    <property type="entry name" value="MFS general substrate transporter like domains"/>
    <property type="match status" value="2"/>
</dbReference>
<feature type="transmembrane region" description="Helical" evidence="8">
    <location>
        <begin position="169"/>
        <end position="191"/>
    </location>
</feature>
<protein>
    <submittedName>
        <fullName evidence="10">Inner membrane transport protein YnfM</fullName>
    </submittedName>
</protein>
<evidence type="ECO:0000313" key="10">
    <source>
        <dbReference type="EMBL" id="KJL39178.1"/>
    </source>
</evidence>
<dbReference type="GO" id="GO:0022857">
    <property type="term" value="F:transmembrane transporter activity"/>
    <property type="evidence" value="ECO:0007669"/>
    <property type="project" value="InterPro"/>
</dbReference>
<feature type="transmembrane region" description="Helical" evidence="8">
    <location>
        <begin position="81"/>
        <end position="102"/>
    </location>
</feature>
<dbReference type="EMBL" id="JYIY01000058">
    <property type="protein sequence ID" value="KJL39178.1"/>
    <property type="molecule type" value="Genomic_DNA"/>
</dbReference>
<dbReference type="STRING" id="400772.RR49_00553"/>